<proteinExistence type="predicted"/>
<organism evidence="1 2">
    <name type="scientific">Candidatus Uhrbacteria bacterium CG_4_9_14_0_2_um_filter_41_50</name>
    <dbReference type="NCBI Taxonomy" id="1975031"/>
    <lineage>
        <taxon>Bacteria</taxon>
        <taxon>Candidatus Uhriibacteriota</taxon>
    </lineage>
</organism>
<gene>
    <name evidence="1" type="ORF">CO057_00035</name>
</gene>
<evidence type="ECO:0000313" key="1">
    <source>
        <dbReference type="EMBL" id="PJC24962.1"/>
    </source>
</evidence>
<reference evidence="2" key="1">
    <citation type="submission" date="2017-09" db="EMBL/GenBank/DDBJ databases">
        <title>Depth-based differentiation of microbial function through sediment-hosted aquifers and enrichment of novel symbionts in the deep terrestrial subsurface.</title>
        <authorList>
            <person name="Probst A.J."/>
            <person name="Ladd B."/>
            <person name="Jarett J.K."/>
            <person name="Geller-Mcgrath D.E."/>
            <person name="Sieber C.M.K."/>
            <person name="Emerson J.B."/>
            <person name="Anantharaman K."/>
            <person name="Thomas B.C."/>
            <person name="Malmstrom R."/>
            <person name="Stieglmeier M."/>
            <person name="Klingl A."/>
            <person name="Woyke T."/>
            <person name="Ryan C.M."/>
            <person name="Banfield J.F."/>
        </authorList>
    </citation>
    <scope>NUCLEOTIDE SEQUENCE [LARGE SCALE GENOMIC DNA]</scope>
</reference>
<dbReference type="Proteomes" id="UP000230251">
    <property type="component" value="Unassembled WGS sequence"/>
</dbReference>
<dbReference type="AlphaFoldDB" id="A0A2M8EQG5"/>
<evidence type="ECO:0000313" key="2">
    <source>
        <dbReference type="Proteomes" id="UP000230251"/>
    </source>
</evidence>
<protein>
    <submittedName>
        <fullName evidence="1">Uncharacterized protein</fullName>
    </submittedName>
</protein>
<sequence>MPKGFALLLIVVSFGTALVFILLLATKAGLEHQLTISKQSNAIYLNTEADACLQEVLIFAQRNHEFPNQTVFNGRETCDVTFIPNGNEAEFTVSLTNSNQAITKTATIILDPFELVSVH</sequence>
<comment type="caution">
    <text evidence="1">The sequence shown here is derived from an EMBL/GenBank/DDBJ whole genome shotgun (WGS) entry which is preliminary data.</text>
</comment>
<accession>A0A2M8EQG5</accession>
<dbReference type="EMBL" id="PFSI01000002">
    <property type="protein sequence ID" value="PJC24962.1"/>
    <property type="molecule type" value="Genomic_DNA"/>
</dbReference>
<name>A0A2M8EQG5_9BACT</name>